<dbReference type="Pfam" id="PF05193">
    <property type="entry name" value="Peptidase_M16_C"/>
    <property type="match status" value="1"/>
</dbReference>
<gene>
    <name evidence="3" type="ORF">KEU06_01975</name>
</gene>
<name>A0A942DVW0_9HYPH</name>
<accession>A0A942DVW0</accession>
<reference evidence="3" key="1">
    <citation type="submission" date="2021-04" db="EMBL/GenBank/DDBJ databases">
        <title>Pseudaminobacter soli sp. nov., isolated from paddy soil contaminated by heavy metals.</title>
        <authorList>
            <person name="Zhang K."/>
        </authorList>
    </citation>
    <scope>NUCLEOTIDE SEQUENCE</scope>
    <source>
        <strain evidence="3">19-2017</strain>
    </source>
</reference>
<comment type="caution">
    <text evidence="3">The sequence shown here is derived from an EMBL/GenBank/DDBJ whole genome shotgun (WGS) entry which is preliminary data.</text>
</comment>
<dbReference type="Gene3D" id="3.30.830.10">
    <property type="entry name" value="Metalloenzyme, LuxS/M16 peptidase-like"/>
    <property type="match status" value="2"/>
</dbReference>
<proteinExistence type="predicted"/>
<dbReference type="Pfam" id="PF00675">
    <property type="entry name" value="Peptidase_M16"/>
    <property type="match status" value="1"/>
</dbReference>
<dbReference type="Proteomes" id="UP000680348">
    <property type="component" value="Unassembled WGS sequence"/>
</dbReference>
<dbReference type="InterPro" id="IPR011765">
    <property type="entry name" value="Pept_M16_N"/>
</dbReference>
<dbReference type="InterPro" id="IPR050361">
    <property type="entry name" value="MPP/UQCRC_Complex"/>
</dbReference>
<dbReference type="SUPFAM" id="SSF63411">
    <property type="entry name" value="LuxS/MPP-like metallohydrolase"/>
    <property type="match status" value="2"/>
</dbReference>
<evidence type="ECO:0000313" key="4">
    <source>
        <dbReference type="Proteomes" id="UP000680348"/>
    </source>
</evidence>
<dbReference type="PANTHER" id="PTHR11851:SF224">
    <property type="entry name" value="PROCESSING PROTEASE"/>
    <property type="match status" value="1"/>
</dbReference>
<feature type="domain" description="Peptidase M16 C-terminal" evidence="2">
    <location>
        <begin position="201"/>
        <end position="376"/>
    </location>
</feature>
<dbReference type="GO" id="GO:0046872">
    <property type="term" value="F:metal ion binding"/>
    <property type="evidence" value="ECO:0007669"/>
    <property type="project" value="InterPro"/>
</dbReference>
<dbReference type="AlphaFoldDB" id="A0A942DVW0"/>
<organism evidence="3 4">
    <name type="scientific">Pseudaminobacter soli</name>
    <name type="common">ex Zhang et al. 2022</name>
    <dbReference type="NCBI Taxonomy" id="2831468"/>
    <lineage>
        <taxon>Bacteria</taxon>
        <taxon>Pseudomonadati</taxon>
        <taxon>Pseudomonadota</taxon>
        <taxon>Alphaproteobacteria</taxon>
        <taxon>Hyphomicrobiales</taxon>
        <taxon>Phyllobacteriaceae</taxon>
        <taxon>Pseudaminobacter</taxon>
    </lineage>
</organism>
<dbReference type="EMBL" id="JAGWCR010000001">
    <property type="protein sequence ID" value="MBS3647392.1"/>
    <property type="molecule type" value="Genomic_DNA"/>
</dbReference>
<dbReference type="PANTHER" id="PTHR11851">
    <property type="entry name" value="METALLOPROTEASE"/>
    <property type="match status" value="1"/>
</dbReference>
<dbReference type="InterPro" id="IPR007863">
    <property type="entry name" value="Peptidase_M16_C"/>
</dbReference>
<evidence type="ECO:0000313" key="3">
    <source>
        <dbReference type="EMBL" id="MBS3647392.1"/>
    </source>
</evidence>
<sequence length="452" mass="48506">MTAGRPAASAGRFLSSIAATLGVFAVLVVSPAKAEVEIQQVVSPGGVSAWLVEDYSVPIISVRFAFAGGDSQDPRGKEGLTTLMTGLFDEGAGDLDSDAFQTRLDDSGAEMSFRSDRDNLYGSMRMLAEKRDEALDLLRLAITAPRFDQDPIDRIRGQMITGIQSEANNPEAQAGKRWLAALYGDHPYARPSEGTEQSLNSITADDLRSLHKAVFAREKLKIAVVGAIDSETLKLQLDRLFGTLPEKPTLALVPDILPKLDQQVRFEYKLPQTSLSLAYPGVSRHSPDFFAAVLMNHVLGGGSFTSRLFQEVREKRGLTYGISSALVDREHTDSLVISTSTRAGKGTETLGVIRGVVRDMAENGPTEAELAAAKQYLIGAYAINNLNSSGAIASTLVQLQIDGLGADYIQRRAGLIDAVTLDDTRAVAQKLLRTDPAALIVGPPEKPAGEGH</sequence>
<evidence type="ECO:0000259" key="2">
    <source>
        <dbReference type="Pfam" id="PF05193"/>
    </source>
</evidence>
<feature type="domain" description="Peptidase M16 N-terminal" evidence="1">
    <location>
        <begin position="59"/>
        <end position="195"/>
    </location>
</feature>
<keyword evidence="4" id="KW-1185">Reference proteome</keyword>
<protein>
    <submittedName>
        <fullName evidence="3">Insulinase family protein</fullName>
    </submittedName>
</protein>
<evidence type="ECO:0000259" key="1">
    <source>
        <dbReference type="Pfam" id="PF00675"/>
    </source>
</evidence>
<dbReference type="InterPro" id="IPR011249">
    <property type="entry name" value="Metalloenz_LuxS/M16"/>
</dbReference>